<sequence length="195" mass="22235">MVNKEQLNTLAIRAKAGDTSSMWEIKFHFQNTIHRMSEANRNKLTSQSRFEDECFEIIEDTVRRFDPDKGDLPQLIVNFIKRRLGRSVKRHLIKTRENVVIPLVANTDSEGYAEYDIKDDLAIVDGNIMLNERITGLAAGDLRKLAILKSWTEPEYCESDTALLLAKQLGGKPESHRKAITRFRSECKIALACAN</sequence>
<organism evidence="1 2">
    <name type="scientific">Paenibacillus polymyxa</name>
    <name type="common">Bacillus polymyxa</name>
    <dbReference type="NCBI Taxonomy" id="1406"/>
    <lineage>
        <taxon>Bacteria</taxon>
        <taxon>Bacillati</taxon>
        <taxon>Bacillota</taxon>
        <taxon>Bacilli</taxon>
        <taxon>Bacillales</taxon>
        <taxon>Paenibacillaceae</taxon>
        <taxon>Paenibacillus</taxon>
    </lineage>
</organism>
<reference evidence="1" key="1">
    <citation type="submission" date="2023-04" db="EMBL/GenBank/DDBJ databases">
        <title>Uncovering the Secrets of Slow-Growing Bacteria in Tropical Savanna Soil through Cultivation and Genomic Analysis.</title>
        <authorList>
            <person name="Goncalves O.S."/>
            <person name="Santana M.F."/>
        </authorList>
    </citation>
    <scope>NUCLEOTIDE SEQUENCE</scope>
    <source>
        <strain evidence="1">ANTI</strain>
    </source>
</reference>
<proteinExistence type="predicted"/>
<dbReference type="Proteomes" id="UP001229409">
    <property type="component" value="Unassembled WGS sequence"/>
</dbReference>
<accession>A0AAP4A071</accession>
<evidence type="ECO:0000313" key="1">
    <source>
        <dbReference type="EMBL" id="MDH2332454.1"/>
    </source>
</evidence>
<gene>
    <name evidence="1" type="ORF">QDS18_16465</name>
</gene>
<evidence type="ECO:0000313" key="2">
    <source>
        <dbReference type="Proteomes" id="UP001229409"/>
    </source>
</evidence>
<protein>
    <submittedName>
        <fullName evidence="1">Uncharacterized protein</fullName>
    </submittedName>
</protein>
<dbReference type="RefSeq" id="WP_279834813.1">
    <property type="nucleotide sequence ID" value="NZ_JARVWT010000006.1"/>
</dbReference>
<comment type="caution">
    <text evidence="1">The sequence shown here is derived from an EMBL/GenBank/DDBJ whole genome shotgun (WGS) entry which is preliminary data.</text>
</comment>
<name>A0AAP4A071_PAEPO</name>
<dbReference type="AlphaFoldDB" id="A0AAP4A071"/>
<dbReference type="EMBL" id="JARVWT010000006">
    <property type="protein sequence ID" value="MDH2332454.1"/>
    <property type="molecule type" value="Genomic_DNA"/>
</dbReference>